<organism evidence="2 3">
    <name type="scientific">Podarcis lilfordi</name>
    <name type="common">Lilford's wall lizard</name>
    <dbReference type="NCBI Taxonomy" id="74358"/>
    <lineage>
        <taxon>Eukaryota</taxon>
        <taxon>Metazoa</taxon>
        <taxon>Chordata</taxon>
        <taxon>Craniata</taxon>
        <taxon>Vertebrata</taxon>
        <taxon>Euteleostomi</taxon>
        <taxon>Lepidosauria</taxon>
        <taxon>Squamata</taxon>
        <taxon>Bifurcata</taxon>
        <taxon>Unidentata</taxon>
        <taxon>Episquamata</taxon>
        <taxon>Laterata</taxon>
        <taxon>Lacertibaenia</taxon>
        <taxon>Lacertidae</taxon>
        <taxon>Podarcis</taxon>
    </lineage>
</organism>
<evidence type="ECO:0000313" key="2">
    <source>
        <dbReference type="EMBL" id="CAI5767490.1"/>
    </source>
</evidence>
<evidence type="ECO:0000313" key="3">
    <source>
        <dbReference type="Proteomes" id="UP001178461"/>
    </source>
</evidence>
<evidence type="ECO:0000256" key="1">
    <source>
        <dbReference type="SAM" id="MobiDB-lite"/>
    </source>
</evidence>
<reference evidence="2" key="1">
    <citation type="submission" date="2022-12" db="EMBL/GenBank/DDBJ databases">
        <authorList>
            <person name="Alioto T."/>
            <person name="Alioto T."/>
            <person name="Gomez Garrido J."/>
        </authorList>
    </citation>
    <scope>NUCLEOTIDE SEQUENCE</scope>
</reference>
<gene>
    <name evidence="2" type="ORF">PODLI_1B000413</name>
</gene>
<feature type="region of interest" description="Disordered" evidence="1">
    <location>
        <begin position="1"/>
        <end position="26"/>
    </location>
</feature>
<dbReference type="Proteomes" id="UP001178461">
    <property type="component" value="Chromosome 2"/>
</dbReference>
<name>A0AA35JX65_9SAUR</name>
<dbReference type="AlphaFoldDB" id="A0AA35JX65"/>
<keyword evidence="3" id="KW-1185">Reference proteome</keyword>
<accession>A0AA35JX65</accession>
<protein>
    <submittedName>
        <fullName evidence="2">Uncharacterized protein</fullName>
    </submittedName>
</protein>
<proteinExistence type="predicted"/>
<sequence>NHNGLLFDTKQRRQSSPSGLLGYKTSHKQMKNYSGSSRSSWLKRIFTPGKCLKL</sequence>
<feature type="non-terminal residue" evidence="2">
    <location>
        <position position="1"/>
    </location>
</feature>
<dbReference type="EMBL" id="OX395127">
    <property type="protein sequence ID" value="CAI5767490.1"/>
    <property type="molecule type" value="Genomic_DNA"/>
</dbReference>